<dbReference type="Gene3D" id="2.160.20.70">
    <property type="match status" value="1"/>
</dbReference>
<reference evidence="6" key="1">
    <citation type="submission" date="2022-07" db="EMBL/GenBank/DDBJ databases">
        <title>Phylogenomic reconstructions and comparative analyses of Kickxellomycotina fungi.</title>
        <authorList>
            <person name="Reynolds N.K."/>
            <person name="Stajich J.E."/>
            <person name="Barry K."/>
            <person name="Grigoriev I.V."/>
            <person name="Crous P."/>
            <person name="Smith M.E."/>
        </authorList>
    </citation>
    <scope>NUCLEOTIDE SEQUENCE</scope>
    <source>
        <strain evidence="6">NRRL 1566</strain>
    </source>
</reference>
<name>A0A9W8I6Q6_9FUNG</name>
<protein>
    <recommendedName>
        <fullName evidence="5">C-CAP/cofactor C-like domain-containing protein</fullName>
    </recommendedName>
</protein>
<dbReference type="GO" id="GO:0007023">
    <property type="term" value="P:post-chaperonin tubulin folding pathway"/>
    <property type="evidence" value="ECO:0007669"/>
    <property type="project" value="InterPro"/>
</dbReference>
<dbReference type="Proteomes" id="UP001139887">
    <property type="component" value="Unassembled WGS sequence"/>
</dbReference>
<dbReference type="InterPro" id="IPR012945">
    <property type="entry name" value="Tubulin-bd_cofactor_C_dom"/>
</dbReference>
<dbReference type="PANTHER" id="PTHR15139:SF0">
    <property type="entry name" value="TUBULIN-SPECIFIC CHAPERONE C"/>
    <property type="match status" value="1"/>
</dbReference>
<dbReference type="OrthoDB" id="194775at2759"/>
<evidence type="ECO:0000313" key="6">
    <source>
        <dbReference type="EMBL" id="KAJ2848535.1"/>
    </source>
</evidence>
<evidence type="ECO:0000259" key="5">
    <source>
        <dbReference type="PROSITE" id="PS51329"/>
    </source>
</evidence>
<dbReference type="InterPro" id="IPR027684">
    <property type="entry name" value="TBCC"/>
</dbReference>
<comment type="caution">
    <text evidence="6">The sequence shown here is derived from an EMBL/GenBank/DDBJ whole genome shotgun (WGS) entry which is preliminary data.</text>
</comment>
<dbReference type="GO" id="GO:0007021">
    <property type="term" value="P:tubulin complex assembly"/>
    <property type="evidence" value="ECO:0007669"/>
    <property type="project" value="TreeGrafter"/>
</dbReference>
<sequence>MASAGSAPNANAAAEFWEYFQQQKAQIQSLDASAAWGQLRALDQSLREAMIFLPTYDQKQLSQDLETLRQLLVSRKQSQFRFKSTKNKPPAPATATTKISPDQLAPHQSNQHTIAHRSNEHIIAQPEDANCQLSDLENCLVDLRLMKGQTQLNCHRIRNSVIVCGKVAGSATIRDSCSCIVVLDVAQLRFEGCARMCAFVSCSSDPVIERSDSMRFASFPQSLACADMTLRPICRVQDFSWLRRQHSPNWSLMDNPDVFQPLWQMLNTNNSNLDCALQYIGKL</sequence>
<comment type="subcellular location">
    <subcellularLocation>
        <location evidence="1">Cytoplasm</location>
    </subcellularLocation>
</comment>
<dbReference type="Pfam" id="PF07986">
    <property type="entry name" value="TBCC"/>
    <property type="match status" value="1"/>
</dbReference>
<keyword evidence="3" id="KW-0963">Cytoplasm</keyword>
<dbReference type="EMBL" id="JANBUW010000158">
    <property type="protein sequence ID" value="KAJ2848535.1"/>
    <property type="molecule type" value="Genomic_DNA"/>
</dbReference>
<dbReference type="InterPro" id="IPR038397">
    <property type="entry name" value="TBCC_N_sf"/>
</dbReference>
<dbReference type="InterPro" id="IPR016098">
    <property type="entry name" value="CAP/MinC_C"/>
</dbReference>
<gene>
    <name evidence="6" type="ORF">IWW36_003242</name>
</gene>
<dbReference type="Gene3D" id="1.20.58.1250">
    <property type="entry name" value="Tubulin Binding Cofactor C, N-terminal domain"/>
    <property type="match status" value="1"/>
</dbReference>
<feature type="compositionally biased region" description="Polar residues" evidence="4">
    <location>
        <begin position="94"/>
        <end position="105"/>
    </location>
</feature>
<accession>A0A9W8I6Q6</accession>
<feature type="region of interest" description="Disordered" evidence="4">
    <location>
        <begin position="81"/>
        <end position="105"/>
    </location>
</feature>
<evidence type="ECO:0000313" key="7">
    <source>
        <dbReference type="Proteomes" id="UP001139887"/>
    </source>
</evidence>
<evidence type="ECO:0000256" key="3">
    <source>
        <dbReference type="ARBA" id="ARBA00022490"/>
    </source>
</evidence>
<evidence type="ECO:0000256" key="4">
    <source>
        <dbReference type="SAM" id="MobiDB-lite"/>
    </source>
</evidence>
<dbReference type="InterPro" id="IPR017901">
    <property type="entry name" value="C-CAP_CF_C-like"/>
</dbReference>
<dbReference type="PROSITE" id="PS51329">
    <property type="entry name" value="C_CAP_COFACTOR_C"/>
    <property type="match status" value="1"/>
</dbReference>
<dbReference type="PANTHER" id="PTHR15139">
    <property type="entry name" value="TUBULIN FOLDING COFACTOR C"/>
    <property type="match status" value="1"/>
</dbReference>
<dbReference type="AlphaFoldDB" id="A0A9W8I6Q6"/>
<feature type="domain" description="C-CAP/cofactor C-like" evidence="5">
    <location>
        <begin position="92"/>
        <end position="241"/>
    </location>
</feature>
<evidence type="ECO:0000256" key="1">
    <source>
        <dbReference type="ARBA" id="ARBA00004496"/>
    </source>
</evidence>
<comment type="similarity">
    <text evidence="2">Belongs to the TBCC family.</text>
</comment>
<evidence type="ECO:0000256" key="2">
    <source>
        <dbReference type="ARBA" id="ARBA00008848"/>
    </source>
</evidence>
<keyword evidence="7" id="KW-1185">Reference proteome</keyword>
<organism evidence="6 7">
    <name type="scientific">Coemansia brasiliensis</name>
    <dbReference type="NCBI Taxonomy" id="2650707"/>
    <lineage>
        <taxon>Eukaryota</taxon>
        <taxon>Fungi</taxon>
        <taxon>Fungi incertae sedis</taxon>
        <taxon>Zoopagomycota</taxon>
        <taxon>Kickxellomycotina</taxon>
        <taxon>Kickxellomycetes</taxon>
        <taxon>Kickxellales</taxon>
        <taxon>Kickxellaceae</taxon>
        <taxon>Coemansia</taxon>
    </lineage>
</organism>
<proteinExistence type="inferred from homology"/>
<dbReference type="GO" id="GO:0005737">
    <property type="term" value="C:cytoplasm"/>
    <property type="evidence" value="ECO:0007669"/>
    <property type="project" value="UniProtKB-SubCell"/>
</dbReference>